<feature type="region of interest" description="Disordered" evidence="6">
    <location>
        <begin position="980"/>
        <end position="1123"/>
    </location>
</feature>
<feature type="region of interest" description="Disordered" evidence="6">
    <location>
        <begin position="1216"/>
        <end position="1260"/>
    </location>
</feature>
<protein>
    <recommendedName>
        <fullName evidence="8">SUN domain-containing protein</fullName>
    </recommendedName>
</protein>
<dbReference type="PROSITE" id="PS51469">
    <property type="entry name" value="SUN"/>
    <property type="match status" value="1"/>
</dbReference>
<dbReference type="Proteomes" id="UP000193648">
    <property type="component" value="Unassembled WGS sequence"/>
</dbReference>
<feature type="signal peptide" evidence="7">
    <location>
        <begin position="1"/>
        <end position="34"/>
    </location>
</feature>
<evidence type="ECO:0000256" key="7">
    <source>
        <dbReference type="SAM" id="SignalP"/>
    </source>
</evidence>
<gene>
    <name evidence="9" type="ORF">BCR41DRAFT_384881</name>
</gene>
<keyword evidence="2" id="KW-0812">Transmembrane</keyword>
<dbReference type="GO" id="GO:0012505">
    <property type="term" value="C:endomembrane system"/>
    <property type="evidence" value="ECO:0007669"/>
    <property type="project" value="UniProtKB-SubCell"/>
</dbReference>
<proteinExistence type="predicted"/>
<feature type="compositionally biased region" description="Basic and acidic residues" evidence="6">
    <location>
        <begin position="1051"/>
        <end position="1073"/>
    </location>
</feature>
<dbReference type="GeneID" id="33569460"/>
<feature type="region of interest" description="Disordered" evidence="6">
    <location>
        <begin position="753"/>
        <end position="802"/>
    </location>
</feature>
<dbReference type="GO" id="GO:0016020">
    <property type="term" value="C:membrane"/>
    <property type="evidence" value="ECO:0007669"/>
    <property type="project" value="InterPro"/>
</dbReference>
<dbReference type="STRING" id="64571.A0A1Y2GU47"/>
<feature type="compositionally biased region" description="Low complexity" evidence="6">
    <location>
        <begin position="768"/>
        <end position="798"/>
    </location>
</feature>
<dbReference type="InParanoid" id="A0A1Y2GU47"/>
<feature type="compositionally biased region" description="Polar residues" evidence="6">
    <location>
        <begin position="1038"/>
        <end position="1049"/>
    </location>
</feature>
<keyword evidence="3" id="KW-1133">Transmembrane helix</keyword>
<feature type="domain" description="SUN" evidence="8">
    <location>
        <begin position="347"/>
        <end position="522"/>
    </location>
</feature>
<evidence type="ECO:0000256" key="3">
    <source>
        <dbReference type="ARBA" id="ARBA00022989"/>
    </source>
</evidence>
<feature type="coiled-coil region" evidence="5">
    <location>
        <begin position="837"/>
        <end position="864"/>
    </location>
</feature>
<dbReference type="PANTHER" id="PTHR12953:SF0">
    <property type="entry name" value="SUN DOMAIN-CONTAINING OSSIFICATION FACTOR"/>
    <property type="match status" value="1"/>
</dbReference>
<keyword evidence="5" id="KW-0175">Coiled coil</keyword>
<feature type="compositionally biased region" description="Low complexity" evidence="6">
    <location>
        <begin position="667"/>
        <end position="679"/>
    </location>
</feature>
<feature type="region of interest" description="Disordered" evidence="6">
    <location>
        <begin position="46"/>
        <end position="69"/>
    </location>
</feature>
<accession>A0A1Y2GU47</accession>
<evidence type="ECO:0000256" key="5">
    <source>
        <dbReference type="SAM" id="Coils"/>
    </source>
</evidence>
<feature type="compositionally biased region" description="Acidic residues" evidence="6">
    <location>
        <begin position="1494"/>
        <end position="1504"/>
    </location>
</feature>
<dbReference type="InterPro" id="IPR012919">
    <property type="entry name" value="SUN_dom"/>
</dbReference>
<evidence type="ECO:0000313" key="10">
    <source>
        <dbReference type="Proteomes" id="UP000193648"/>
    </source>
</evidence>
<keyword evidence="7" id="KW-0732">Signal</keyword>
<feature type="compositionally biased region" description="Basic and acidic residues" evidence="6">
    <location>
        <begin position="600"/>
        <end position="612"/>
    </location>
</feature>
<dbReference type="EMBL" id="MCFF01000009">
    <property type="protein sequence ID" value="ORZ23769.1"/>
    <property type="molecule type" value="Genomic_DNA"/>
</dbReference>
<evidence type="ECO:0000256" key="2">
    <source>
        <dbReference type="ARBA" id="ARBA00022692"/>
    </source>
</evidence>
<feature type="compositionally biased region" description="Polar residues" evidence="6">
    <location>
        <begin position="571"/>
        <end position="599"/>
    </location>
</feature>
<dbReference type="InterPro" id="IPR045120">
    <property type="entry name" value="Suco/Slp1-like"/>
</dbReference>
<evidence type="ECO:0000259" key="8">
    <source>
        <dbReference type="PROSITE" id="PS51469"/>
    </source>
</evidence>
<reference evidence="9 10" key="1">
    <citation type="submission" date="2016-07" db="EMBL/GenBank/DDBJ databases">
        <title>Pervasive Adenine N6-methylation of Active Genes in Fungi.</title>
        <authorList>
            <consortium name="DOE Joint Genome Institute"/>
            <person name="Mondo S.J."/>
            <person name="Dannebaum R.O."/>
            <person name="Kuo R.C."/>
            <person name="Labutti K."/>
            <person name="Haridas S."/>
            <person name="Kuo A."/>
            <person name="Salamov A."/>
            <person name="Ahrendt S.R."/>
            <person name="Lipzen A."/>
            <person name="Sullivan W."/>
            <person name="Andreopoulos W.B."/>
            <person name="Clum A."/>
            <person name="Lindquist E."/>
            <person name="Daum C."/>
            <person name="Ramamoorthy G.K."/>
            <person name="Gryganskyi A."/>
            <person name="Culley D."/>
            <person name="Magnuson J.K."/>
            <person name="James T.Y."/>
            <person name="O'Malley M.A."/>
            <person name="Stajich J.E."/>
            <person name="Spatafora J.W."/>
            <person name="Visel A."/>
            <person name="Grigoriev I.V."/>
        </authorList>
    </citation>
    <scope>NUCLEOTIDE SEQUENCE [LARGE SCALE GENOMIC DNA]</scope>
    <source>
        <strain evidence="9 10">NRRL 3116</strain>
    </source>
</reference>
<dbReference type="PANTHER" id="PTHR12953">
    <property type="entry name" value="MEMBRANE PROTEIN CH1 RELATED"/>
    <property type="match status" value="1"/>
</dbReference>
<feature type="compositionally biased region" description="Basic and acidic residues" evidence="6">
    <location>
        <begin position="986"/>
        <end position="996"/>
    </location>
</feature>
<evidence type="ECO:0000256" key="1">
    <source>
        <dbReference type="ARBA" id="ARBA00004308"/>
    </source>
</evidence>
<comment type="caution">
    <text evidence="9">The sequence shown here is derived from an EMBL/GenBank/DDBJ whole genome shotgun (WGS) entry which is preliminary data.</text>
</comment>
<feature type="chain" id="PRO_5013322419" description="SUN domain-containing protein" evidence="7">
    <location>
        <begin position="35"/>
        <end position="1514"/>
    </location>
</feature>
<feature type="region of interest" description="Disordered" evidence="6">
    <location>
        <begin position="529"/>
        <end position="632"/>
    </location>
</feature>
<evidence type="ECO:0000313" key="9">
    <source>
        <dbReference type="EMBL" id="ORZ23769.1"/>
    </source>
</evidence>
<sequence length="1514" mass="167694">MAVALACSKKLWPAFLIHAVLMTVALQSVCPVHAFFHVEHSTDITSGQSHPKDIGQDSHHQNSNSSIKTPLHSHTLEHLQPYLCVCLRQDDPTLLYQERRCPHWPYPYCLYSYVDGRLLLDEKTQSAQDEIVGQEEDEDSDHIAIRDKSQTKGDAEVATASSTEIYEDYVEYEHQAIPPNQPASSPTIAGSTFVVYSRESGSKTQAKNFTSTDSELSRETVFEGSIINSDTSSDHIAVHPSQHVQSSIIEARHSTGIVDTASSIATAKLMTSSPPQIERHIPSYEQWRKQVLEKKRLTDYNDRKQRKRKPYQESSVDVAIGAEDELGFVFSNLDNNGNGKGGDNRLQHITDQLGNGPDLRQKPSSEIEWIKAEYTKDPKDRFNHASSTCAASVVKASKDATSITAILNEGKDHYMLNKCSTKEKFFVVELCEEILVDTFVLGNYEFFSSTFKEFVVSVNRYPPRDDGWSILGHFQARNTRDAQVFRPSVPQLATYIRFDFISHYGNEYYCPITLLRVYGATALEQLKQEEEEEKRQAEEEKRLAELEKARQAAEAEEAEETEEIEETEETQSTTINDAAELISTNDTQSNKLSQTGTSETMDKEHDSQRKPLETPGASLESALPLGNSSTVFEGEEDHMNSIHTDPPLQVSTAASSDNQAVTLPFTSSSDAGSPSLSLLNEPNTDTRDIGDKNGATTGQFTLSDTTLISFEPFTASESPIYTDVLPPRPSTSPASIQYDEEWANVGLAKITLSPKSRSTHSPKPPSVSKPASAGVGTTSSSTSSTTDSSPHAAPSPHHSSQESVYKNIVNRLKVLELNSSLSYQYLEEQSNVFNEILESNEQKINQLVIHLNEATRRLETLGRKYDQLAYSYRMNVEVEGEKRRQDFINLSSQVHLLGSQVMFQRQLFVVGAIITIFIIVFISITKSTAMHYAIQQSPLGAKLRAISGQRREVRSDGTASSIRIGSVESLSRFDQSTLLHRHHSDRRNDLASDSIKDSPPISPTAPVTSDPNHTTQSTLLNGSGHSLAGSPHPGPEISLQNEEAINNSHGPAEEERIPSSRSEFHPTQTHEPESPDFAHMSSPQFKQEPAISRTPYPTPKNSYGPGRLVMRPSHSNSSQTDYRPDSPVFQGLSGIHDEGQLSDADVAYMSRDMDVGRMSPPNLISMPNSPVMRRLSATYYSHGHHQYNSGSIRPMSSLRMDTTPSLTALTKLESLEGSDMPQHFPIDTISNSTHKPESFNGDDNNHSSQTMNDPNDESSIKAPEMVCKTFKEEEEDIGFVSDSVLDTTSKSVPDNASAGVLGDWERQHGIGEHSSHNDKRGTEETYLDQEETVAVIGRKGKSLGQMTEATVGMDASVKEQRPQLIRDMSSRSKRKSSHNASYLVEDAIAHNGQSMSLDLNIGAEEHVSALLDTRMRPETTVYLSPLERQEAGGDLAQNGDEDEGTQADDDSAMSRSRGLSDKRKKNRKSSLSEGQMVPRRRSSHGRHENVETVTLEDDGLDGDDERSPQVSRKS</sequence>
<dbReference type="GO" id="GO:0034975">
    <property type="term" value="P:protein folding in endoplasmic reticulum"/>
    <property type="evidence" value="ECO:0007669"/>
    <property type="project" value="TreeGrafter"/>
</dbReference>
<feature type="compositionally biased region" description="Basic and acidic residues" evidence="6">
    <location>
        <begin position="533"/>
        <end position="553"/>
    </location>
</feature>
<dbReference type="OrthoDB" id="266334at2759"/>
<organism evidence="9 10">
    <name type="scientific">Lobosporangium transversale</name>
    <dbReference type="NCBI Taxonomy" id="64571"/>
    <lineage>
        <taxon>Eukaryota</taxon>
        <taxon>Fungi</taxon>
        <taxon>Fungi incertae sedis</taxon>
        <taxon>Mucoromycota</taxon>
        <taxon>Mortierellomycotina</taxon>
        <taxon>Mortierellomycetes</taxon>
        <taxon>Mortierellales</taxon>
        <taxon>Mortierellaceae</taxon>
        <taxon>Lobosporangium</taxon>
    </lineage>
</organism>
<feature type="compositionally biased region" description="Acidic residues" evidence="6">
    <location>
        <begin position="1439"/>
        <end position="1451"/>
    </location>
</feature>
<evidence type="ECO:0000256" key="4">
    <source>
        <dbReference type="ARBA" id="ARBA00023136"/>
    </source>
</evidence>
<keyword evidence="4" id="KW-0472">Membrane</keyword>
<keyword evidence="10" id="KW-1185">Reference proteome</keyword>
<dbReference type="GO" id="GO:0005737">
    <property type="term" value="C:cytoplasm"/>
    <property type="evidence" value="ECO:0007669"/>
    <property type="project" value="TreeGrafter"/>
</dbReference>
<comment type="subcellular location">
    <subcellularLocation>
        <location evidence="1">Endomembrane system</location>
    </subcellularLocation>
</comment>
<feature type="region of interest" description="Disordered" evidence="6">
    <location>
        <begin position="131"/>
        <end position="154"/>
    </location>
</feature>
<dbReference type="Pfam" id="PF07738">
    <property type="entry name" value="Sad1_UNC"/>
    <property type="match status" value="1"/>
</dbReference>
<feature type="compositionally biased region" description="Basic and acidic residues" evidence="6">
    <location>
        <begin position="50"/>
        <end position="60"/>
    </location>
</feature>
<name>A0A1Y2GU47_9FUNG</name>
<feature type="region of interest" description="Disordered" evidence="6">
    <location>
        <begin position="1423"/>
        <end position="1514"/>
    </location>
</feature>
<evidence type="ECO:0000256" key="6">
    <source>
        <dbReference type="SAM" id="MobiDB-lite"/>
    </source>
</evidence>
<dbReference type="RefSeq" id="XP_021883583.1">
    <property type="nucleotide sequence ID" value="XM_022027617.1"/>
</dbReference>
<feature type="compositionally biased region" description="Acidic residues" evidence="6">
    <location>
        <begin position="554"/>
        <end position="569"/>
    </location>
</feature>
<feature type="compositionally biased region" description="Polar residues" evidence="6">
    <location>
        <begin position="1005"/>
        <end position="1024"/>
    </location>
</feature>
<feature type="region of interest" description="Disordered" evidence="6">
    <location>
        <begin position="663"/>
        <end position="699"/>
    </location>
</feature>
<feature type="compositionally biased region" description="Basic and acidic residues" evidence="6">
    <location>
        <begin position="141"/>
        <end position="154"/>
    </location>
</feature>